<dbReference type="Gene3D" id="2.170.130.10">
    <property type="entry name" value="TonB-dependent receptor, plug domain"/>
    <property type="match status" value="1"/>
</dbReference>
<evidence type="ECO:0000256" key="5">
    <source>
        <dbReference type="ARBA" id="ARBA00023136"/>
    </source>
</evidence>
<dbReference type="NCBIfam" id="TIGR04056">
    <property type="entry name" value="OMP_RagA_SusC"/>
    <property type="match status" value="1"/>
</dbReference>
<keyword evidence="6 7" id="KW-0998">Cell outer membrane</keyword>
<dbReference type="EMBL" id="PYAW01000002">
    <property type="protein sequence ID" value="PSL48358.1"/>
    <property type="molecule type" value="Genomic_DNA"/>
</dbReference>
<evidence type="ECO:0000256" key="4">
    <source>
        <dbReference type="ARBA" id="ARBA00022692"/>
    </source>
</evidence>
<keyword evidence="3 7" id="KW-1134">Transmembrane beta strand</keyword>
<dbReference type="InterPro" id="IPR023996">
    <property type="entry name" value="TonB-dep_OMP_SusC/RagA"/>
</dbReference>
<accession>A0A2P8HQ62</accession>
<dbReference type="PROSITE" id="PS52016">
    <property type="entry name" value="TONB_DEPENDENT_REC_3"/>
    <property type="match status" value="1"/>
</dbReference>
<feature type="domain" description="TonB-dependent receptor plug" evidence="8">
    <location>
        <begin position="227"/>
        <end position="355"/>
    </location>
</feature>
<dbReference type="NCBIfam" id="TIGR04057">
    <property type="entry name" value="SusC_RagA_signa"/>
    <property type="match status" value="1"/>
</dbReference>
<keyword evidence="4 7" id="KW-0812">Transmembrane</keyword>
<organism evidence="9 10">
    <name type="scientific">Chitinophaga niastensis</name>
    <dbReference type="NCBI Taxonomy" id="536980"/>
    <lineage>
        <taxon>Bacteria</taxon>
        <taxon>Pseudomonadati</taxon>
        <taxon>Bacteroidota</taxon>
        <taxon>Chitinophagia</taxon>
        <taxon>Chitinophagales</taxon>
        <taxon>Chitinophagaceae</taxon>
        <taxon>Chitinophaga</taxon>
    </lineage>
</organism>
<dbReference type="SUPFAM" id="SSF56935">
    <property type="entry name" value="Porins"/>
    <property type="match status" value="1"/>
</dbReference>
<dbReference type="AlphaFoldDB" id="A0A2P8HQ62"/>
<dbReference type="Gene3D" id="2.40.170.20">
    <property type="entry name" value="TonB-dependent receptor, beta-barrel domain"/>
    <property type="match status" value="1"/>
</dbReference>
<evidence type="ECO:0000259" key="8">
    <source>
        <dbReference type="Pfam" id="PF07715"/>
    </source>
</evidence>
<evidence type="ECO:0000256" key="6">
    <source>
        <dbReference type="ARBA" id="ARBA00023237"/>
    </source>
</evidence>
<dbReference type="InterPro" id="IPR012910">
    <property type="entry name" value="Plug_dom"/>
</dbReference>
<reference evidence="9 10" key="1">
    <citation type="submission" date="2018-03" db="EMBL/GenBank/DDBJ databases">
        <title>Genomic Encyclopedia of Archaeal and Bacterial Type Strains, Phase II (KMG-II): from individual species to whole genera.</title>
        <authorList>
            <person name="Goeker M."/>
        </authorList>
    </citation>
    <scope>NUCLEOTIDE SEQUENCE [LARGE SCALE GENOMIC DNA]</scope>
    <source>
        <strain evidence="9 10">DSM 24859</strain>
    </source>
</reference>
<dbReference type="InterPro" id="IPR036942">
    <property type="entry name" value="Beta-barrel_TonB_sf"/>
</dbReference>
<evidence type="ECO:0000256" key="3">
    <source>
        <dbReference type="ARBA" id="ARBA00022452"/>
    </source>
</evidence>
<evidence type="ECO:0000256" key="1">
    <source>
        <dbReference type="ARBA" id="ARBA00004571"/>
    </source>
</evidence>
<keyword evidence="2 7" id="KW-0813">Transport</keyword>
<evidence type="ECO:0000256" key="2">
    <source>
        <dbReference type="ARBA" id="ARBA00022448"/>
    </source>
</evidence>
<gene>
    <name evidence="9" type="ORF">CLV51_1021225</name>
</gene>
<dbReference type="Proteomes" id="UP000240971">
    <property type="component" value="Unassembled WGS sequence"/>
</dbReference>
<name>A0A2P8HQ62_CHINA</name>
<dbReference type="RefSeq" id="WP_106528741.1">
    <property type="nucleotide sequence ID" value="NZ_PYAW01000002.1"/>
</dbReference>
<keyword evidence="5 7" id="KW-0472">Membrane</keyword>
<protein>
    <submittedName>
        <fullName evidence="9">TonB-linked SusC/RagA family outer membrane protein</fullName>
    </submittedName>
</protein>
<evidence type="ECO:0000313" key="9">
    <source>
        <dbReference type="EMBL" id="PSL48358.1"/>
    </source>
</evidence>
<dbReference type="InterPro" id="IPR008969">
    <property type="entry name" value="CarboxyPept-like_regulatory"/>
</dbReference>
<keyword evidence="10" id="KW-1185">Reference proteome</keyword>
<dbReference type="InterPro" id="IPR037066">
    <property type="entry name" value="Plug_dom_sf"/>
</dbReference>
<dbReference type="Pfam" id="PF07715">
    <property type="entry name" value="Plug"/>
    <property type="match status" value="1"/>
</dbReference>
<dbReference type="Pfam" id="PF13715">
    <property type="entry name" value="CarbopepD_reg_2"/>
    <property type="match status" value="1"/>
</dbReference>
<evidence type="ECO:0000313" key="10">
    <source>
        <dbReference type="Proteomes" id="UP000240971"/>
    </source>
</evidence>
<proteinExistence type="inferred from homology"/>
<comment type="subcellular location">
    <subcellularLocation>
        <location evidence="1 7">Cell outer membrane</location>
        <topology evidence="1 7">Multi-pass membrane protein</topology>
    </subcellularLocation>
</comment>
<dbReference type="GO" id="GO:0009279">
    <property type="term" value="C:cell outer membrane"/>
    <property type="evidence" value="ECO:0007669"/>
    <property type="project" value="UniProtKB-SubCell"/>
</dbReference>
<dbReference type="InterPro" id="IPR039426">
    <property type="entry name" value="TonB-dep_rcpt-like"/>
</dbReference>
<comment type="similarity">
    <text evidence="7">Belongs to the TonB-dependent receptor family.</text>
</comment>
<dbReference type="Gene3D" id="2.60.40.1120">
    <property type="entry name" value="Carboxypeptidase-like, regulatory domain"/>
    <property type="match status" value="1"/>
</dbReference>
<comment type="caution">
    <text evidence="9">The sequence shown here is derived from an EMBL/GenBank/DDBJ whole genome shotgun (WGS) entry which is preliminary data.</text>
</comment>
<sequence length="1117" mass="123280">MAKVFLRILNFKSLTLILLLFFSGYFLQVQANSCRQIHKITLSATNILLGDVFKTIRKQTGLTVTYSIRETKINEKKRVTVNFIETDINDAMTFLLSDKKDLAFAFGDEAIIIFKDDNSKKKPFQGKNISDTVPSTFPLTGKVTDVSGNSLPGATVMVRGTKHGTTTDTDGKFLLPNVNKGEIVVVSSVGFSTMEIPVKSKSIFAQLNTYVNSLDETVVIAYGTTTKRMSTGNISTIKAADIEKQPVNNPLLAMQGRIPGIFITQATGLPGTGVNVLIQGKNSIGNGNDPLYVIDGVPYTSQLLPSINSSLGNIAISSNGGSPFNFINPSDIASIDILKDADATAIYGSRAANGAILITTKKGVAGKTQVDINMQSGLGKVTRKLDLLNTQQYLQIRHEALQNDSISMTPTDYDINGVWDTTRYTDWQKKLIGGTAQYTNIQATVSGGNTNTQYLIGAGYHKETTVFPGDFSDQKNSLHFNINSSSPDKKFRIQLSGNYLIDNTLRPNTDLTLAAMTLPPDAPALYNKDGSLNWGPLQPDGNSSFFINPLSNLYNKFKSKTNNLISNALLSYQILPGLDIKSSFGYTNQQINETNTTSSLSVPPERRAPFNPRSAYYGNNNINTWIIEPQATYRHSISKGKLDVLAGASIQQSNSSQLQLLGTGYNSDAVLEDLKSATAVMVQSTILSTYKYNAAFGRINYAWEDKYIINFTGRRDGSSRFGAKNQFHNFGSIGVGWIFSTEKFIQKTLPFLSFGKIRGSFGTTGNDQIGEYQFLNLYNPVDGVSVPYQGASGLQPVNIANPYLAWEETKKLQLGLDAGFLNDKISVTLNYNRNRSSNQLLSYQLPIFAGFGSIERNFPATVQNSGWEFSLSSKNINTRNFNWSNSVNLTIPQNKLIDFPNIANSAYAQKLIIGEPITITKAYHLLGVDPVTGIYQFADSKGNPTPQPDYTDQPVSIKTAPAFYGGFQNSFRYKGLELDILFQFVKQIGQNYLFGSIPGNIYNNQPTNILDRWQKPGDKTSIQKPNSDYRLFVPWVNASLSDAAWSDASYIRLKNLSLSWQLPEVWKTKIHLQNCRIYIQGQNLLTITRYIGLDPETQNQFILPPLRVLTMGIQASL</sequence>
<dbReference type="SUPFAM" id="SSF49464">
    <property type="entry name" value="Carboxypeptidase regulatory domain-like"/>
    <property type="match status" value="1"/>
</dbReference>
<dbReference type="InterPro" id="IPR023997">
    <property type="entry name" value="TonB-dep_OMP_SusC/RagA_CS"/>
</dbReference>
<dbReference type="OrthoDB" id="9768177at2"/>
<evidence type="ECO:0000256" key="7">
    <source>
        <dbReference type="PROSITE-ProRule" id="PRU01360"/>
    </source>
</evidence>